<accession>A0A2H3ELQ2</accession>
<organism evidence="1 2">
    <name type="scientific">Armillaria gallica</name>
    <name type="common">Bulbous honey fungus</name>
    <name type="synonym">Armillaria bulbosa</name>
    <dbReference type="NCBI Taxonomy" id="47427"/>
    <lineage>
        <taxon>Eukaryota</taxon>
        <taxon>Fungi</taxon>
        <taxon>Dikarya</taxon>
        <taxon>Basidiomycota</taxon>
        <taxon>Agaricomycotina</taxon>
        <taxon>Agaricomycetes</taxon>
        <taxon>Agaricomycetidae</taxon>
        <taxon>Agaricales</taxon>
        <taxon>Marasmiineae</taxon>
        <taxon>Physalacriaceae</taxon>
        <taxon>Armillaria</taxon>
    </lineage>
</organism>
<gene>
    <name evidence="1" type="ORF">ARMGADRAFT_1041685</name>
</gene>
<dbReference type="AlphaFoldDB" id="A0A2H3ELQ2"/>
<evidence type="ECO:0000313" key="2">
    <source>
        <dbReference type="Proteomes" id="UP000217790"/>
    </source>
</evidence>
<dbReference type="EMBL" id="KZ293644">
    <property type="protein sequence ID" value="PBL04123.1"/>
    <property type="molecule type" value="Genomic_DNA"/>
</dbReference>
<proteinExistence type="predicted"/>
<dbReference type="Pfam" id="PF14223">
    <property type="entry name" value="Retrotran_gag_2"/>
    <property type="match status" value="1"/>
</dbReference>
<keyword evidence="2" id="KW-1185">Reference proteome</keyword>
<name>A0A2H3ELQ2_ARMGA</name>
<dbReference type="OMA" id="HAANDNC"/>
<reference evidence="2" key="1">
    <citation type="journal article" date="2017" name="Nat. Ecol. Evol.">
        <title>Genome expansion and lineage-specific genetic innovations in the forest pathogenic fungi Armillaria.</title>
        <authorList>
            <person name="Sipos G."/>
            <person name="Prasanna A.N."/>
            <person name="Walter M.C."/>
            <person name="O'Connor E."/>
            <person name="Balint B."/>
            <person name="Krizsan K."/>
            <person name="Kiss B."/>
            <person name="Hess J."/>
            <person name="Varga T."/>
            <person name="Slot J."/>
            <person name="Riley R."/>
            <person name="Boka B."/>
            <person name="Rigling D."/>
            <person name="Barry K."/>
            <person name="Lee J."/>
            <person name="Mihaltcheva S."/>
            <person name="LaButti K."/>
            <person name="Lipzen A."/>
            <person name="Waldron R."/>
            <person name="Moloney N.M."/>
            <person name="Sperisen C."/>
            <person name="Kredics L."/>
            <person name="Vagvoelgyi C."/>
            <person name="Patrignani A."/>
            <person name="Fitzpatrick D."/>
            <person name="Nagy I."/>
            <person name="Doyle S."/>
            <person name="Anderson J.B."/>
            <person name="Grigoriev I.V."/>
            <person name="Gueldener U."/>
            <person name="Muensterkoetter M."/>
            <person name="Nagy L.G."/>
        </authorList>
    </citation>
    <scope>NUCLEOTIDE SEQUENCE [LARGE SCALE GENOMIC DNA]</scope>
    <source>
        <strain evidence="2">Ar21-2</strain>
    </source>
</reference>
<dbReference type="InParanoid" id="A0A2H3ELQ2"/>
<evidence type="ECO:0000313" key="1">
    <source>
        <dbReference type="EMBL" id="PBL04123.1"/>
    </source>
</evidence>
<dbReference type="OrthoDB" id="3035098at2759"/>
<protein>
    <submittedName>
        <fullName evidence="1">Uncharacterized protein</fullName>
    </submittedName>
</protein>
<sequence length="259" mass="28714">MAMLTEGNTRGLVNYWENKVTIPGQTLAPLPLTPINSLTLNLLEYVQHKSMALACILHNVKDVFGFGLNPREPSHKAWDHLKSQYGDYSDLVRNRREKAFKAMEYQEGDKVSGDGGYIEKMRKLQKEANDAGAGIDDKKFIMALLDSFPGSWDSIISMLYGEANVTKVISCLVAHGEQVVGCNGPMSTQETSIQALQASIQALTLQVQNLLLPRKSTNAHPDKSHAANDNCKGIGHTLDKCWKLGEGRRGQYPAWWKGK</sequence>
<dbReference type="Proteomes" id="UP000217790">
    <property type="component" value="Unassembled WGS sequence"/>
</dbReference>
<dbReference type="STRING" id="47427.A0A2H3ELQ2"/>